<dbReference type="PANTHER" id="PTHR23073">
    <property type="entry name" value="26S PROTEASOME REGULATORY SUBUNIT"/>
    <property type="match status" value="1"/>
</dbReference>
<dbReference type="Gene3D" id="3.40.50.300">
    <property type="entry name" value="P-loop containing nucleotide triphosphate hydrolases"/>
    <property type="match status" value="1"/>
</dbReference>
<feature type="domain" description="AAA+ ATPase" evidence="4">
    <location>
        <begin position="84"/>
        <end position="217"/>
    </location>
</feature>
<comment type="caution">
    <text evidence="5">The sequence shown here is derived from an EMBL/GenBank/DDBJ whole genome shotgun (WGS) entry which is preliminary data.</text>
</comment>
<keyword evidence="3 5" id="KW-0067">ATP-binding</keyword>
<dbReference type="SUPFAM" id="SSF52540">
    <property type="entry name" value="P-loop containing nucleoside triphosphate hydrolases"/>
    <property type="match status" value="1"/>
</dbReference>
<proteinExistence type="inferred from homology"/>
<comment type="similarity">
    <text evidence="1">Belongs to the AAA ATPase family.</text>
</comment>
<evidence type="ECO:0000256" key="2">
    <source>
        <dbReference type="ARBA" id="ARBA00022741"/>
    </source>
</evidence>
<dbReference type="InterPro" id="IPR003593">
    <property type="entry name" value="AAA+_ATPase"/>
</dbReference>
<dbReference type="Pfam" id="PF00004">
    <property type="entry name" value="AAA"/>
    <property type="match status" value="1"/>
</dbReference>
<dbReference type="Gene3D" id="1.10.8.60">
    <property type="match status" value="1"/>
</dbReference>
<evidence type="ECO:0000313" key="5">
    <source>
        <dbReference type="EMBL" id="PJF36115.1"/>
    </source>
</evidence>
<dbReference type="EMBL" id="PGTM01000079">
    <property type="protein sequence ID" value="PJF36115.1"/>
    <property type="molecule type" value="Genomic_DNA"/>
</dbReference>
<dbReference type="InterPro" id="IPR003959">
    <property type="entry name" value="ATPase_AAA_core"/>
</dbReference>
<evidence type="ECO:0000256" key="1">
    <source>
        <dbReference type="ARBA" id="ARBA00006914"/>
    </source>
</evidence>
<accession>A0A2M8PEZ0</accession>
<dbReference type="InterPro" id="IPR050221">
    <property type="entry name" value="26S_Proteasome_ATPase"/>
</dbReference>
<organism evidence="5 6">
    <name type="scientific">Candidatus Thermofonsia Clade 1 bacterium</name>
    <dbReference type="NCBI Taxonomy" id="2364210"/>
    <lineage>
        <taxon>Bacteria</taxon>
        <taxon>Bacillati</taxon>
        <taxon>Chloroflexota</taxon>
        <taxon>Candidatus Thermofontia</taxon>
        <taxon>Candidatus Thermofonsia Clade 1</taxon>
    </lineage>
</organism>
<dbReference type="SMART" id="SM00382">
    <property type="entry name" value="AAA"/>
    <property type="match status" value="1"/>
</dbReference>
<keyword evidence="2" id="KW-0547">Nucleotide-binding</keyword>
<dbReference type="GO" id="GO:0005524">
    <property type="term" value="F:ATP binding"/>
    <property type="evidence" value="ECO:0007669"/>
    <property type="project" value="UniProtKB-KW"/>
</dbReference>
<evidence type="ECO:0000259" key="4">
    <source>
        <dbReference type="SMART" id="SM00382"/>
    </source>
</evidence>
<dbReference type="InterPro" id="IPR027417">
    <property type="entry name" value="P-loop_NTPase"/>
</dbReference>
<dbReference type="AlphaFoldDB" id="A0A2M8PEZ0"/>
<gene>
    <name evidence="5" type="ORF">CUN49_07125</name>
</gene>
<dbReference type="CDD" id="cd19481">
    <property type="entry name" value="RecA-like_protease"/>
    <property type="match status" value="1"/>
</dbReference>
<name>A0A2M8PEZ0_9CHLR</name>
<reference evidence="5 6" key="1">
    <citation type="submission" date="2017-11" db="EMBL/GenBank/DDBJ databases">
        <title>Evolution of Phototrophy in the Chloroflexi Phylum Driven by Horizontal Gene Transfer.</title>
        <authorList>
            <person name="Ward L.M."/>
            <person name="Hemp J."/>
            <person name="Shih P.M."/>
            <person name="Mcglynn S.E."/>
            <person name="Fischer W."/>
        </authorList>
    </citation>
    <scope>NUCLEOTIDE SEQUENCE [LARGE SCALE GENOMIC DNA]</scope>
    <source>
        <strain evidence="5">JP3_13</strain>
    </source>
</reference>
<dbReference type="Proteomes" id="UP000229681">
    <property type="component" value="Unassembled WGS sequence"/>
</dbReference>
<evidence type="ECO:0000313" key="6">
    <source>
        <dbReference type="Proteomes" id="UP000229681"/>
    </source>
</evidence>
<dbReference type="GO" id="GO:0016887">
    <property type="term" value="F:ATP hydrolysis activity"/>
    <property type="evidence" value="ECO:0007669"/>
    <property type="project" value="InterPro"/>
</dbReference>
<evidence type="ECO:0000256" key="3">
    <source>
        <dbReference type="ARBA" id="ARBA00022840"/>
    </source>
</evidence>
<sequence>MSPIAWSSDGRTKPEALPAQSERAAEVLSERLALFVPEQPRRRLADLVLSAETERALQVALAKIQHHTLLYQTWGLAEIHPEGRGAAINLYGASGTGKSFAAEAIAQHLGKLIIRVDYAQLESRYVGDTPKNIVAAFEAARAHQAVLFFDEADSVLSVRVTNITQAADYGVNISRSTLLLQLDAFEGVVIFATNLARNYDPAFVRRILAHVPFTLPDEAALVRLWRYHLPQKLPRSPEATPEALAALSLGLSGGDILNCVLLAASEAALRGAPAVSLADFTAAIAQVRRAKVEIGQGGALP</sequence>
<protein>
    <submittedName>
        <fullName evidence="5">ATP-binding protein</fullName>
    </submittedName>
</protein>